<proteinExistence type="predicted"/>
<reference evidence="1 2" key="1">
    <citation type="journal article" date="2018" name="PLoS ONE">
        <title>The draft genome of Kipferlia bialata reveals reductive genome evolution in fornicate parasites.</title>
        <authorList>
            <person name="Tanifuji G."/>
            <person name="Takabayashi S."/>
            <person name="Kume K."/>
            <person name="Takagi M."/>
            <person name="Nakayama T."/>
            <person name="Kamikawa R."/>
            <person name="Inagaki Y."/>
            <person name="Hashimoto T."/>
        </authorList>
    </citation>
    <scope>NUCLEOTIDE SEQUENCE [LARGE SCALE GENOMIC DNA]</scope>
    <source>
        <strain evidence="1">NY0173</strain>
    </source>
</reference>
<comment type="caution">
    <text evidence="1">The sequence shown here is derived from an EMBL/GenBank/DDBJ whole genome shotgun (WGS) entry which is preliminary data.</text>
</comment>
<dbReference type="SUPFAM" id="SSF53474">
    <property type="entry name" value="alpha/beta-Hydrolases"/>
    <property type="match status" value="1"/>
</dbReference>
<sequence>MNLSHDARIAAIEEGGGQYVVVADGRVVEYSVCGSTLPDATVLVSAYVAGCLMPTLSSHTEALERLNIRYITISFPSLGHSSPQFGHCVADWPETDLLPVLEAEGVDVPFCFWGGSLGAHYAMAVATHPLTQDRVSALGLRVPYLPRPLSNELGLKQGQPSLPKSEEVQANTGKVKMWRKMLLSSVSFLAEYDPEGPGRWAAFKRWLMGHGLMGAEGRQFHDLARDHRPIFEYMRGMCDHFGPDAMLHEMAEDTALDSEVDP</sequence>
<feature type="non-terminal residue" evidence="1">
    <location>
        <position position="1"/>
    </location>
</feature>
<organism evidence="1 2">
    <name type="scientific">Kipferlia bialata</name>
    <dbReference type="NCBI Taxonomy" id="797122"/>
    <lineage>
        <taxon>Eukaryota</taxon>
        <taxon>Metamonada</taxon>
        <taxon>Carpediemonas-like organisms</taxon>
        <taxon>Kipferlia</taxon>
    </lineage>
</organism>
<gene>
    <name evidence="1" type="ORF">KIPB_001628</name>
</gene>
<protein>
    <submittedName>
        <fullName evidence="1">Uncharacterized protein</fullName>
    </submittedName>
</protein>
<dbReference type="Proteomes" id="UP000265618">
    <property type="component" value="Unassembled WGS sequence"/>
</dbReference>
<dbReference type="AlphaFoldDB" id="A0A9K3GFM9"/>
<accession>A0A9K3GFM9</accession>
<dbReference type="InterPro" id="IPR029058">
    <property type="entry name" value="AB_hydrolase_fold"/>
</dbReference>
<keyword evidence="2" id="KW-1185">Reference proteome</keyword>
<dbReference type="Gene3D" id="3.40.50.1820">
    <property type="entry name" value="alpha/beta hydrolase"/>
    <property type="match status" value="1"/>
</dbReference>
<name>A0A9K3GFM9_9EUKA</name>
<dbReference type="EMBL" id="BDIP01000239">
    <property type="protein sequence ID" value="GIQ80775.1"/>
    <property type="molecule type" value="Genomic_DNA"/>
</dbReference>
<evidence type="ECO:0000313" key="2">
    <source>
        <dbReference type="Proteomes" id="UP000265618"/>
    </source>
</evidence>
<evidence type="ECO:0000313" key="1">
    <source>
        <dbReference type="EMBL" id="GIQ80775.1"/>
    </source>
</evidence>